<evidence type="ECO:0000256" key="2">
    <source>
        <dbReference type="SAM" id="SignalP"/>
    </source>
</evidence>
<reference evidence="3" key="1">
    <citation type="journal article" date="2021" name="Nat. Commun.">
        <title>Genomic analyses provide insights into spinach domestication and the genetic basis of agronomic traits.</title>
        <authorList>
            <person name="Cai X."/>
            <person name="Sun X."/>
            <person name="Xu C."/>
            <person name="Sun H."/>
            <person name="Wang X."/>
            <person name="Ge C."/>
            <person name="Zhang Z."/>
            <person name="Wang Q."/>
            <person name="Fei Z."/>
            <person name="Jiao C."/>
            <person name="Wang Q."/>
        </authorList>
    </citation>
    <scope>NUCLEOTIDE SEQUENCE [LARGE SCALE GENOMIC DNA]</scope>
    <source>
        <strain evidence="3">cv. Varoflay</strain>
    </source>
</reference>
<accession>A0A9R0K368</accession>
<feature type="transmembrane region" description="Helical" evidence="1">
    <location>
        <begin position="175"/>
        <end position="194"/>
    </location>
</feature>
<keyword evidence="1" id="KW-1133">Transmembrane helix</keyword>
<evidence type="ECO:0000256" key="1">
    <source>
        <dbReference type="SAM" id="Phobius"/>
    </source>
</evidence>
<dbReference type="Proteomes" id="UP000813463">
    <property type="component" value="Chromosome 6"/>
</dbReference>
<dbReference type="AlphaFoldDB" id="A0A9R0K368"/>
<keyword evidence="1" id="KW-0472">Membrane</keyword>
<sequence length="195" mass="20812">MASGKSLGISVTMLAFGIVLLAMAIIPSSAQEISSPTSLPKPTQSILDNLNAIPTCIKNIIECMATKSISEDGLTQDPTKCCSVIKTEVANATCFCKLEEVLKNMTSIAPSPSSFNVPKVTFSQVELEYNKLFEKCDIDTTFDELCNDVADMSGDSKSGDSKSSNSNTTNGANKIALVGLLPGALFIWAFMMMFL</sequence>
<dbReference type="OrthoDB" id="10525703at2759"/>
<gene>
    <name evidence="4" type="primary">LOC110795195</name>
</gene>
<feature type="chain" id="PRO_5040153067" description="Bifunctional inhibitor/plant lipid transfer protein/seed storage helical domain-containing protein" evidence="2">
    <location>
        <begin position="31"/>
        <end position="195"/>
    </location>
</feature>
<dbReference type="KEGG" id="soe:110795195"/>
<reference evidence="4" key="2">
    <citation type="submission" date="2025-08" db="UniProtKB">
        <authorList>
            <consortium name="RefSeq"/>
        </authorList>
    </citation>
    <scope>IDENTIFICATION</scope>
    <source>
        <tissue evidence="4">Leaf</tissue>
    </source>
</reference>
<protein>
    <recommendedName>
        <fullName evidence="5">Bifunctional inhibitor/plant lipid transfer protein/seed storage helical domain-containing protein</fullName>
    </recommendedName>
</protein>
<dbReference type="RefSeq" id="XP_021855870.1">
    <property type="nucleotide sequence ID" value="XM_022000178.2"/>
</dbReference>
<evidence type="ECO:0000313" key="3">
    <source>
        <dbReference type="Proteomes" id="UP000813463"/>
    </source>
</evidence>
<keyword evidence="1" id="KW-0812">Transmembrane</keyword>
<name>A0A9R0K368_SPIOL</name>
<organism evidence="3 4">
    <name type="scientific">Spinacia oleracea</name>
    <name type="common">Spinach</name>
    <dbReference type="NCBI Taxonomy" id="3562"/>
    <lineage>
        <taxon>Eukaryota</taxon>
        <taxon>Viridiplantae</taxon>
        <taxon>Streptophyta</taxon>
        <taxon>Embryophyta</taxon>
        <taxon>Tracheophyta</taxon>
        <taxon>Spermatophyta</taxon>
        <taxon>Magnoliopsida</taxon>
        <taxon>eudicotyledons</taxon>
        <taxon>Gunneridae</taxon>
        <taxon>Pentapetalae</taxon>
        <taxon>Caryophyllales</taxon>
        <taxon>Chenopodiaceae</taxon>
        <taxon>Chenopodioideae</taxon>
        <taxon>Anserineae</taxon>
        <taxon>Spinacia</taxon>
    </lineage>
</organism>
<proteinExistence type="predicted"/>
<keyword evidence="2" id="KW-0732">Signal</keyword>
<evidence type="ECO:0000313" key="4">
    <source>
        <dbReference type="RefSeq" id="XP_021855870.1"/>
    </source>
</evidence>
<dbReference type="GeneID" id="110795195"/>
<evidence type="ECO:0008006" key="5">
    <source>
        <dbReference type="Google" id="ProtNLM"/>
    </source>
</evidence>
<feature type="signal peptide" evidence="2">
    <location>
        <begin position="1"/>
        <end position="30"/>
    </location>
</feature>
<keyword evidence="3" id="KW-1185">Reference proteome</keyword>